<dbReference type="GO" id="GO:0003727">
    <property type="term" value="F:single-stranded RNA binding"/>
    <property type="evidence" value="ECO:0007669"/>
    <property type="project" value="TreeGrafter"/>
</dbReference>
<dbReference type="CDD" id="cd12336">
    <property type="entry name" value="RRM_RBM7_like"/>
    <property type="match status" value="1"/>
</dbReference>
<keyword evidence="3" id="KW-0539">Nucleus</keyword>
<organism evidence="7 8">
    <name type="scientific">Habropoda laboriosa</name>
    <dbReference type="NCBI Taxonomy" id="597456"/>
    <lineage>
        <taxon>Eukaryota</taxon>
        <taxon>Metazoa</taxon>
        <taxon>Ecdysozoa</taxon>
        <taxon>Arthropoda</taxon>
        <taxon>Hexapoda</taxon>
        <taxon>Insecta</taxon>
        <taxon>Pterygota</taxon>
        <taxon>Neoptera</taxon>
        <taxon>Endopterygota</taxon>
        <taxon>Hymenoptera</taxon>
        <taxon>Apocrita</taxon>
        <taxon>Aculeata</taxon>
        <taxon>Apoidea</taxon>
        <taxon>Anthophila</taxon>
        <taxon>Apidae</taxon>
        <taxon>Habropoda</taxon>
    </lineage>
</organism>
<evidence type="ECO:0000313" key="7">
    <source>
        <dbReference type="EMBL" id="KOC59202.1"/>
    </source>
</evidence>
<dbReference type="PANTHER" id="PTHR13798:SF11">
    <property type="entry name" value="RNA-BINDING PROTEIN 7-RELATED"/>
    <property type="match status" value="1"/>
</dbReference>
<dbReference type="InterPro" id="IPR000504">
    <property type="entry name" value="RRM_dom"/>
</dbReference>
<evidence type="ECO:0000256" key="1">
    <source>
        <dbReference type="ARBA" id="ARBA00004642"/>
    </source>
</evidence>
<feature type="domain" description="RRM" evidence="6">
    <location>
        <begin position="6"/>
        <end position="83"/>
    </location>
</feature>
<dbReference type="EMBL" id="KQ414940">
    <property type="protein sequence ID" value="KOC59202.1"/>
    <property type="molecule type" value="Genomic_DNA"/>
</dbReference>
<evidence type="ECO:0000256" key="4">
    <source>
        <dbReference type="PROSITE-ProRule" id="PRU00176"/>
    </source>
</evidence>
<feature type="region of interest" description="Disordered" evidence="5">
    <location>
        <begin position="136"/>
        <end position="195"/>
    </location>
</feature>
<dbReference type="PROSITE" id="PS50102">
    <property type="entry name" value="RRM"/>
    <property type="match status" value="1"/>
</dbReference>
<dbReference type="PANTHER" id="PTHR13798">
    <property type="entry name" value="RNA BINDING MOTIF RBM PROTEIN -RELATED"/>
    <property type="match status" value="1"/>
</dbReference>
<evidence type="ECO:0000313" key="8">
    <source>
        <dbReference type="Proteomes" id="UP000053825"/>
    </source>
</evidence>
<dbReference type="InterPro" id="IPR052285">
    <property type="entry name" value="NEXT_complex_subunit"/>
</dbReference>
<gene>
    <name evidence="7" type="ORF">WH47_11278</name>
</gene>
<sequence>MDEDMRTVWCGNLSEKVTEEILYELFLQGGPVQRVSIPKDRDGKQRAYGFVTYKHINSVKYALNLFHGTVLFNRPLSMGPRKNVELPQITQSQDHAIDLNYRLQLGQQMVLGSDMSHLRIDPFGISMLPSTNSYMKQTLSHKDDRRSRRVHPYHREQNKSNNHHKDHRSRDSHNNHRTNYYSRHDCKSNNRHNYR</sequence>
<dbReference type="InterPro" id="IPR035979">
    <property type="entry name" value="RBD_domain_sf"/>
</dbReference>
<dbReference type="SMART" id="SM00360">
    <property type="entry name" value="RRM"/>
    <property type="match status" value="1"/>
</dbReference>
<dbReference type="Pfam" id="PF00076">
    <property type="entry name" value="RRM_1"/>
    <property type="match status" value="1"/>
</dbReference>
<name>A0A0L7QKR7_9HYME</name>
<evidence type="ECO:0000256" key="5">
    <source>
        <dbReference type="SAM" id="MobiDB-lite"/>
    </source>
</evidence>
<comment type="subcellular location">
    <subcellularLocation>
        <location evidence="1">Nucleus</location>
        <location evidence="1">Nucleoplasm</location>
    </subcellularLocation>
</comment>
<proteinExistence type="predicted"/>
<dbReference type="AlphaFoldDB" id="A0A0L7QKR7"/>
<dbReference type="OrthoDB" id="407442at2759"/>
<dbReference type="STRING" id="597456.A0A0L7QKR7"/>
<dbReference type="InterPro" id="IPR012677">
    <property type="entry name" value="Nucleotide-bd_a/b_plait_sf"/>
</dbReference>
<protein>
    <submittedName>
        <fullName evidence="7">Putative RNA-binding protein 11</fullName>
    </submittedName>
</protein>
<dbReference type="Gene3D" id="3.30.70.330">
    <property type="match status" value="1"/>
</dbReference>
<accession>A0A0L7QKR7</accession>
<dbReference type="GO" id="GO:0005654">
    <property type="term" value="C:nucleoplasm"/>
    <property type="evidence" value="ECO:0007669"/>
    <property type="project" value="UniProtKB-SubCell"/>
</dbReference>
<dbReference type="GO" id="GO:0000381">
    <property type="term" value="P:regulation of alternative mRNA splicing, via spliceosome"/>
    <property type="evidence" value="ECO:0007669"/>
    <property type="project" value="TreeGrafter"/>
</dbReference>
<evidence type="ECO:0000256" key="3">
    <source>
        <dbReference type="ARBA" id="ARBA00023242"/>
    </source>
</evidence>
<keyword evidence="8" id="KW-1185">Reference proteome</keyword>
<dbReference type="SUPFAM" id="SSF54928">
    <property type="entry name" value="RNA-binding domain, RBD"/>
    <property type="match status" value="1"/>
</dbReference>
<keyword evidence="2 4" id="KW-0694">RNA-binding</keyword>
<reference evidence="7 8" key="1">
    <citation type="submission" date="2015-07" db="EMBL/GenBank/DDBJ databases">
        <title>The genome of Habropoda laboriosa.</title>
        <authorList>
            <person name="Pan H."/>
            <person name="Kapheim K."/>
        </authorList>
    </citation>
    <scope>NUCLEOTIDE SEQUENCE [LARGE SCALE GENOMIC DNA]</scope>
    <source>
        <strain evidence="7">0110345459</strain>
    </source>
</reference>
<evidence type="ECO:0000259" key="6">
    <source>
        <dbReference type="PROSITE" id="PS50102"/>
    </source>
</evidence>
<dbReference type="Proteomes" id="UP000053825">
    <property type="component" value="Unassembled WGS sequence"/>
</dbReference>
<evidence type="ECO:0000256" key="2">
    <source>
        <dbReference type="ARBA" id="ARBA00022884"/>
    </source>
</evidence>